<dbReference type="Proteomes" id="UP000619244">
    <property type="component" value="Unassembled WGS sequence"/>
</dbReference>
<organism evidence="2 3">
    <name type="scientific">Streptomyces minutiscleroticus</name>
    <dbReference type="NCBI Taxonomy" id="68238"/>
    <lineage>
        <taxon>Bacteria</taxon>
        <taxon>Bacillati</taxon>
        <taxon>Actinomycetota</taxon>
        <taxon>Actinomycetes</taxon>
        <taxon>Kitasatosporales</taxon>
        <taxon>Streptomycetaceae</taxon>
        <taxon>Streptomyces</taxon>
    </lineage>
</organism>
<dbReference type="EMBL" id="BMVU01000008">
    <property type="protein sequence ID" value="GGX69138.1"/>
    <property type="molecule type" value="Genomic_DNA"/>
</dbReference>
<protein>
    <submittedName>
        <fullName evidence="2">Uncharacterized protein</fullName>
    </submittedName>
</protein>
<evidence type="ECO:0000313" key="3">
    <source>
        <dbReference type="Proteomes" id="UP000619244"/>
    </source>
</evidence>
<reference evidence="2" key="1">
    <citation type="journal article" date="2014" name="Int. J. Syst. Evol. Microbiol.">
        <title>Complete genome sequence of Corynebacterium casei LMG S-19264T (=DSM 44701T), isolated from a smear-ripened cheese.</title>
        <authorList>
            <consortium name="US DOE Joint Genome Institute (JGI-PGF)"/>
            <person name="Walter F."/>
            <person name="Albersmeier A."/>
            <person name="Kalinowski J."/>
            <person name="Ruckert C."/>
        </authorList>
    </citation>
    <scope>NUCLEOTIDE SEQUENCE</scope>
    <source>
        <strain evidence="2">JCM 4790</strain>
    </source>
</reference>
<proteinExistence type="predicted"/>
<comment type="caution">
    <text evidence="2">The sequence shown here is derived from an EMBL/GenBank/DDBJ whole genome shotgun (WGS) entry which is preliminary data.</text>
</comment>
<reference evidence="2" key="2">
    <citation type="submission" date="2020-09" db="EMBL/GenBank/DDBJ databases">
        <authorList>
            <person name="Sun Q."/>
            <person name="Ohkuma M."/>
        </authorList>
    </citation>
    <scope>NUCLEOTIDE SEQUENCE</scope>
    <source>
        <strain evidence="2">JCM 4790</strain>
    </source>
</reference>
<sequence length="388" mass="43413">MSEYQYYEFLAVDRPLNSEQLEQVRALSTRASISPTRFVNEYHWGDFRGDTTALVEQFYDAHLYYANWGSRRLVLRLPATVLPAKKASAYALEESLSVWTRSGYTLLDFSLDCEDGGEWDFETSYELSSLIGLRAELAAGDLRPLYLAWLAALTVWELAEDDEEEYTRETEPPVPAGLSALTGPQRALADFLKVDPDLLTAAAQASGPDPAPAADRRALAAFVASLPAKDKDAMLLAAALGTAPQPGPELLARYRASLTTAPSVSLRSAAELLDAAYHHRTERTRREQEAHREAEAERARAAAQAHRQHLDRLARDLEKAWRDVEDLIARKKPTSYDTAVTLLRDLREIHARRGTLSEFERRADELRIAHRGKPALMRRFDAIGVPNP</sequence>
<gene>
    <name evidence="2" type="ORF">GCM10010358_24420</name>
</gene>
<accession>A0A918KN04</accession>
<dbReference type="RefSeq" id="WP_190190231.1">
    <property type="nucleotide sequence ID" value="NZ_BMVU01000008.1"/>
</dbReference>
<evidence type="ECO:0000256" key="1">
    <source>
        <dbReference type="SAM" id="Coils"/>
    </source>
</evidence>
<feature type="coiled-coil region" evidence="1">
    <location>
        <begin position="284"/>
        <end position="316"/>
    </location>
</feature>
<keyword evidence="1" id="KW-0175">Coiled coil</keyword>
<evidence type="ECO:0000313" key="2">
    <source>
        <dbReference type="EMBL" id="GGX69138.1"/>
    </source>
</evidence>
<name>A0A918KN04_9ACTN</name>
<keyword evidence="3" id="KW-1185">Reference proteome</keyword>
<dbReference type="AlphaFoldDB" id="A0A918KN04"/>